<organism evidence="2 3">
    <name type="scientific">Bombilactobacillus bombi</name>
    <dbReference type="NCBI Taxonomy" id="1303590"/>
    <lineage>
        <taxon>Bacteria</taxon>
        <taxon>Bacillati</taxon>
        <taxon>Bacillota</taxon>
        <taxon>Bacilli</taxon>
        <taxon>Lactobacillales</taxon>
        <taxon>Lactobacillaceae</taxon>
        <taxon>Bombilactobacillus</taxon>
    </lineage>
</organism>
<evidence type="ECO:0000313" key="2">
    <source>
        <dbReference type="EMBL" id="RHW51312.1"/>
    </source>
</evidence>
<dbReference type="Pfam" id="PF01381">
    <property type="entry name" value="HTH_3"/>
    <property type="match status" value="1"/>
</dbReference>
<feature type="domain" description="HTH cro/C1-type" evidence="1">
    <location>
        <begin position="23"/>
        <end position="64"/>
    </location>
</feature>
<dbReference type="GO" id="GO:0003677">
    <property type="term" value="F:DNA binding"/>
    <property type="evidence" value="ECO:0007669"/>
    <property type="project" value="InterPro"/>
</dbReference>
<dbReference type="EMBL" id="QOCR01000002">
    <property type="protein sequence ID" value="RHW51312.1"/>
    <property type="molecule type" value="Genomic_DNA"/>
</dbReference>
<dbReference type="InterPro" id="IPR001387">
    <property type="entry name" value="Cro/C1-type_HTH"/>
</dbReference>
<dbReference type="Gene3D" id="1.10.260.40">
    <property type="entry name" value="lambda repressor-like DNA-binding domains"/>
    <property type="match status" value="1"/>
</dbReference>
<dbReference type="OrthoDB" id="9812960at2"/>
<name>A0A417ZHX9_9LACO</name>
<dbReference type="SUPFAM" id="SSF47413">
    <property type="entry name" value="lambda repressor-like DNA-binding domains"/>
    <property type="match status" value="1"/>
</dbReference>
<dbReference type="InterPro" id="IPR010982">
    <property type="entry name" value="Lambda_DNA-bd_dom_sf"/>
</dbReference>
<evidence type="ECO:0000259" key="1">
    <source>
        <dbReference type="PROSITE" id="PS50943"/>
    </source>
</evidence>
<dbReference type="PROSITE" id="PS50943">
    <property type="entry name" value="HTH_CROC1"/>
    <property type="match status" value="1"/>
</dbReference>
<accession>A0A417ZHX9</accession>
<keyword evidence="3" id="KW-1185">Reference proteome</keyword>
<dbReference type="CDD" id="cd00093">
    <property type="entry name" value="HTH_XRE"/>
    <property type="match status" value="1"/>
</dbReference>
<dbReference type="Proteomes" id="UP000284109">
    <property type="component" value="Unassembled WGS sequence"/>
</dbReference>
<comment type="caution">
    <text evidence="2">The sequence shown here is derived from an EMBL/GenBank/DDBJ whole genome shotgun (WGS) entry which is preliminary data.</text>
</comment>
<reference evidence="2 3" key="1">
    <citation type="submission" date="2018-07" db="EMBL/GenBank/DDBJ databases">
        <title>Genome sequences of six Lactobacillus spp. isolated from bumble bee guts.</title>
        <authorList>
            <person name="Motta E.V.S."/>
            <person name="Moran N.A."/>
        </authorList>
    </citation>
    <scope>NUCLEOTIDE SEQUENCE [LARGE SCALE GENOMIC DNA]</scope>
    <source>
        <strain evidence="2 3">BI-1.1</strain>
    </source>
</reference>
<protein>
    <submittedName>
        <fullName evidence="2">XRE family transcriptional regulator</fullName>
    </submittedName>
</protein>
<dbReference type="AlphaFoldDB" id="A0A417ZHX9"/>
<proteinExistence type="predicted"/>
<dbReference type="SMART" id="SM00530">
    <property type="entry name" value="HTH_XRE"/>
    <property type="match status" value="1"/>
</dbReference>
<evidence type="ECO:0000313" key="3">
    <source>
        <dbReference type="Proteomes" id="UP000284109"/>
    </source>
</evidence>
<sequence>MSTVPIGKFLRRLRIDYDERLFDMAKKVGVSSAFLSAVENGHKKASNPLINKISKIYNLTPSQKADLYDDVAISQQDLNLSAFSQEKQQAIIMFAIKFDGLSESQHNAIKRILEE</sequence>
<gene>
    <name evidence="2" type="ORF">DS831_04640</name>
</gene>